<accession>A0ACB9DWV8</accession>
<reference evidence="1 2" key="2">
    <citation type="journal article" date="2022" name="Mol. Ecol. Resour.">
        <title>The genomes of chicory, endive, great burdock and yacon provide insights into Asteraceae paleo-polyploidization history and plant inulin production.</title>
        <authorList>
            <person name="Fan W."/>
            <person name="Wang S."/>
            <person name="Wang H."/>
            <person name="Wang A."/>
            <person name="Jiang F."/>
            <person name="Liu H."/>
            <person name="Zhao H."/>
            <person name="Xu D."/>
            <person name="Zhang Y."/>
        </authorList>
    </citation>
    <scope>NUCLEOTIDE SEQUENCE [LARGE SCALE GENOMIC DNA]</scope>
    <source>
        <strain evidence="2">cv. Punajuju</strain>
        <tissue evidence="1">Leaves</tissue>
    </source>
</reference>
<protein>
    <submittedName>
        <fullName evidence="1">Uncharacterized protein</fullName>
    </submittedName>
</protein>
<dbReference type="EMBL" id="CM042012">
    <property type="protein sequence ID" value="KAI3750935.1"/>
    <property type="molecule type" value="Genomic_DNA"/>
</dbReference>
<gene>
    <name evidence="1" type="ORF">L2E82_21861</name>
</gene>
<dbReference type="Proteomes" id="UP001055811">
    <property type="component" value="Linkage Group LG04"/>
</dbReference>
<evidence type="ECO:0000313" key="1">
    <source>
        <dbReference type="EMBL" id="KAI3750935.1"/>
    </source>
</evidence>
<proteinExistence type="predicted"/>
<organism evidence="1 2">
    <name type="scientific">Cichorium intybus</name>
    <name type="common">Chicory</name>
    <dbReference type="NCBI Taxonomy" id="13427"/>
    <lineage>
        <taxon>Eukaryota</taxon>
        <taxon>Viridiplantae</taxon>
        <taxon>Streptophyta</taxon>
        <taxon>Embryophyta</taxon>
        <taxon>Tracheophyta</taxon>
        <taxon>Spermatophyta</taxon>
        <taxon>Magnoliopsida</taxon>
        <taxon>eudicotyledons</taxon>
        <taxon>Gunneridae</taxon>
        <taxon>Pentapetalae</taxon>
        <taxon>asterids</taxon>
        <taxon>campanulids</taxon>
        <taxon>Asterales</taxon>
        <taxon>Asteraceae</taxon>
        <taxon>Cichorioideae</taxon>
        <taxon>Cichorieae</taxon>
        <taxon>Cichoriinae</taxon>
        <taxon>Cichorium</taxon>
    </lineage>
</organism>
<sequence length="1076" mass="118568">MEKADEISDKLYREPVNDLTTGKNRTFENKQHTTSETSNLESVSSSFSTENAESKVNMKISDTNKCNYPNDLESGDGIQNTLPSSSTSIDVEKSSHTSDEYDKNNNKVSVGNQKEIVIQTQKKEVGTNNDGGNNVPEESPKPPEQGLEEEKDENAPATVNTKDSSPDDSDESDVVEHDVKVCDICGDAGREDLLAICCRCIDGAEHTYCMKKMIDQVPEGDWLCEECKLGEENKNRNSSGQTDTDQALTFNKPGAKRPAGEEPRASKDQTKVSGKRRLEESESFTSVKKPVLDNITSSPRKSSPNRLHAVTDSPRLQSSRGAFFKSNSFNLSNARSKTRLVDEIVLQRQKSTKERDSHDAREMGKSMSFRSTNIGGRFGTSGSKVKMLSPNSSNVPDLKSLKNKKERSFERNNSVKLPSVSNLSTSSPTTSTPKVDKLQVSPSTGTASSSGNGITNSIEQKPVALKEESTSKLSINKESTNHGDGVKEKETTSISHIGTSGSSTQVHKHTGDKVQVSNASGIRNTKEVKNRDNKLKDAIEAALLKKPGLCRKSRPSDQSDESSSAEVLTDSQGQLSRSSSIDHSKQSNGNNNLKHFEGKNSTTELSSYDPVSMSSSVLKIPAIPDHEYIWQGSFEINRSGKTAEFWDGLQAHLSTCASPRVFEAVNNLPHKILLNGVSRISAWPEQFENSGVKEENVALYFFAKDVESYEKSYQVLLDDMIRGDLALIGSINGVELLIFPSNQLPEKSNRWNMLFFLWGVFRGKKKNSLHQVPDDPAKNGIPSSVSTVKMSPTEDVCLAGSIDKDKHLDSESKANIKLQNSSLEKAIDSIPTPLDSSLNVNIVPLTKPEIISFKPVINETVSLPVPDKIDTQHVVKYTRNPKLEQPSFVPQVPTEELNHLQNEPKKRAFIDLSQDDDDITTTNQTNAWRDAIASASKKQKNDTHAQNTNSTNIFNNQTEVEKTSTGNSNSNSNSNGERFFFPVDPTHEVKDVRFIPLMDSSFSDKGRTSNTGLGLDLNEDIMTKKDEDDDVDVDMSSSLSLSLSFSPANKDEDDRAKGNTRHSTRSMLLFRDIVDK</sequence>
<reference evidence="2" key="1">
    <citation type="journal article" date="2022" name="Mol. Ecol. Resour.">
        <title>The genomes of chicory, endive, great burdock and yacon provide insights into Asteraceae palaeo-polyploidization history and plant inulin production.</title>
        <authorList>
            <person name="Fan W."/>
            <person name="Wang S."/>
            <person name="Wang H."/>
            <person name="Wang A."/>
            <person name="Jiang F."/>
            <person name="Liu H."/>
            <person name="Zhao H."/>
            <person name="Xu D."/>
            <person name="Zhang Y."/>
        </authorList>
    </citation>
    <scope>NUCLEOTIDE SEQUENCE [LARGE SCALE GENOMIC DNA]</scope>
    <source>
        <strain evidence="2">cv. Punajuju</strain>
    </source>
</reference>
<evidence type="ECO:0000313" key="2">
    <source>
        <dbReference type="Proteomes" id="UP001055811"/>
    </source>
</evidence>
<name>A0ACB9DWV8_CICIN</name>
<comment type="caution">
    <text evidence="1">The sequence shown here is derived from an EMBL/GenBank/DDBJ whole genome shotgun (WGS) entry which is preliminary data.</text>
</comment>
<keyword evidence="2" id="KW-1185">Reference proteome</keyword>